<dbReference type="EMBL" id="JAUSUB010000040">
    <property type="protein sequence ID" value="MDQ0273461.1"/>
    <property type="molecule type" value="Genomic_DNA"/>
</dbReference>
<dbReference type="Gene3D" id="3.40.50.720">
    <property type="entry name" value="NAD(P)-binding Rossmann-like Domain"/>
    <property type="match status" value="2"/>
</dbReference>
<dbReference type="PANTHER" id="PTHR43333">
    <property type="entry name" value="2-HACID_DH_C DOMAIN-CONTAINING PROTEIN"/>
    <property type="match status" value="1"/>
</dbReference>
<dbReference type="Pfam" id="PF00389">
    <property type="entry name" value="2-Hacid_dh"/>
    <property type="match status" value="1"/>
</dbReference>
<evidence type="ECO:0000256" key="1">
    <source>
        <dbReference type="ARBA" id="ARBA00005854"/>
    </source>
</evidence>
<gene>
    <name evidence="7" type="ORF">J2S17_005393</name>
</gene>
<dbReference type="RefSeq" id="WP_307479606.1">
    <property type="nucleotide sequence ID" value="NZ_JAUSUB010000040.1"/>
</dbReference>
<dbReference type="CDD" id="cd05300">
    <property type="entry name" value="2-Hacid_dh_1"/>
    <property type="match status" value="1"/>
</dbReference>
<organism evidence="7 8">
    <name type="scientific">Cytobacillus purgationiresistens</name>
    <dbReference type="NCBI Taxonomy" id="863449"/>
    <lineage>
        <taxon>Bacteria</taxon>
        <taxon>Bacillati</taxon>
        <taxon>Bacillota</taxon>
        <taxon>Bacilli</taxon>
        <taxon>Bacillales</taxon>
        <taxon>Bacillaceae</taxon>
        <taxon>Cytobacillus</taxon>
    </lineage>
</organism>
<dbReference type="InterPro" id="IPR006139">
    <property type="entry name" value="D-isomer_2_OHA_DH_cat_dom"/>
</dbReference>
<dbReference type="InterPro" id="IPR029753">
    <property type="entry name" value="D-isomer_DH_CS"/>
</dbReference>
<evidence type="ECO:0000256" key="4">
    <source>
        <dbReference type="RuleBase" id="RU003719"/>
    </source>
</evidence>
<dbReference type="Pfam" id="PF02826">
    <property type="entry name" value="2-Hacid_dh_C"/>
    <property type="match status" value="1"/>
</dbReference>
<dbReference type="PANTHER" id="PTHR43333:SF1">
    <property type="entry name" value="D-ISOMER SPECIFIC 2-HYDROXYACID DEHYDROGENASE NAD-BINDING DOMAIN-CONTAINING PROTEIN"/>
    <property type="match status" value="1"/>
</dbReference>
<keyword evidence="2 4" id="KW-0560">Oxidoreductase</keyword>
<comment type="caution">
    <text evidence="7">The sequence shown here is derived from an EMBL/GenBank/DDBJ whole genome shotgun (WGS) entry which is preliminary data.</text>
</comment>
<dbReference type="InterPro" id="IPR006140">
    <property type="entry name" value="D-isomer_DH_NAD-bd"/>
</dbReference>
<accession>A0ABU0AQ85</accession>
<feature type="domain" description="D-isomer specific 2-hydroxyacid dehydrogenase NAD-binding" evidence="6">
    <location>
        <begin position="106"/>
        <end position="280"/>
    </location>
</feature>
<sequence>MTKRKIVITLDLEQRLIDQVKNAAPDWELIVGKDPSIWEDEAKDAEIILSWKRLLNDSFADNPNLRWIQAWSAGINYLPLEKFEEKDIILTCAKGVHAYPISETIFAFMLAFTRKIDTYVKNQKDKKWNPSDIKHEIHGKTVGIVGVGTIGQETARIAKAFGMHVIGVRHSGNPLEYVDKMVTSLELDSILPKCDFIVVTLPLTKDTHHLFSKKQFELMKSSAYFINIGRGEITDEQALYTALKDGQIAGAGLDVFETEPLPTESPLWDLENVIITPHTSGSTEHYEERVIEQIFLPNFKQYLEGNTPDINLIDYKKGY</sequence>
<protein>
    <submittedName>
        <fullName evidence="7">Phosphoglycerate dehydrogenase-like enzyme</fullName>
    </submittedName>
</protein>
<evidence type="ECO:0000313" key="8">
    <source>
        <dbReference type="Proteomes" id="UP001238088"/>
    </source>
</evidence>
<comment type="similarity">
    <text evidence="1 4">Belongs to the D-isomer specific 2-hydroxyacid dehydrogenase family.</text>
</comment>
<dbReference type="InterPro" id="IPR036291">
    <property type="entry name" value="NAD(P)-bd_dom_sf"/>
</dbReference>
<dbReference type="SUPFAM" id="SSF52283">
    <property type="entry name" value="Formate/glycerate dehydrogenase catalytic domain-like"/>
    <property type="match status" value="1"/>
</dbReference>
<proteinExistence type="inferred from homology"/>
<feature type="domain" description="D-isomer specific 2-hydroxyacid dehydrogenase catalytic" evidence="5">
    <location>
        <begin position="26"/>
        <end position="308"/>
    </location>
</feature>
<evidence type="ECO:0000259" key="5">
    <source>
        <dbReference type="Pfam" id="PF00389"/>
    </source>
</evidence>
<dbReference type="PROSITE" id="PS00671">
    <property type="entry name" value="D_2_HYDROXYACID_DH_3"/>
    <property type="match status" value="1"/>
</dbReference>
<name>A0ABU0AQ85_9BACI</name>
<evidence type="ECO:0000259" key="6">
    <source>
        <dbReference type="Pfam" id="PF02826"/>
    </source>
</evidence>
<evidence type="ECO:0000313" key="7">
    <source>
        <dbReference type="EMBL" id="MDQ0273461.1"/>
    </source>
</evidence>
<reference evidence="7 8" key="1">
    <citation type="submission" date="2023-07" db="EMBL/GenBank/DDBJ databases">
        <title>Genomic Encyclopedia of Type Strains, Phase IV (KMG-IV): sequencing the most valuable type-strain genomes for metagenomic binning, comparative biology and taxonomic classification.</title>
        <authorList>
            <person name="Goeker M."/>
        </authorList>
    </citation>
    <scope>NUCLEOTIDE SEQUENCE [LARGE SCALE GENOMIC DNA]</scope>
    <source>
        <strain evidence="7 8">DSM 23494</strain>
    </source>
</reference>
<keyword evidence="8" id="KW-1185">Reference proteome</keyword>
<evidence type="ECO:0000256" key="3">
    <source>
        <dbReference type="ARBA" id="ARBA00023027"/>
    </source>
</evidence>
<evidence type="ECO:0000256" key="2">
    <source>
        <dbReference type="ARBA" id="ARBA00023002"/>
    </source>
</evidence>
<dbReference type="SUPFAM" id="SSF51735">
    <property type="entry name" value="NAD(P)-binding Rossmann-fold domains"/>
    <property type="match status" value="1"/>
</dbReference>
<dbReference type="Proteomes" id="UP001238088">
    <property type="component" value="Unassembled WGS sequence"/>
</dbReference>
<keyword evidence="3" id="KW-0520">NAD</keyword>